<protein>
    <submittedName>
        <fullName evidence="2">Uncharacterized protein</fullName>
    </submittedName>
</protein>
<keyword evidence="1" id="KW-0812">Transmembrane</keyword>
<evidence type="ECO:0000313" key="3">
    <source>
        <dbReference type="Proteomes" id="UP001301728"/>
    </source>
</evidence>
<dbReference type="Proteomes" id="UP001301728">
    <property type="component" value="Unassembled WGS sequence"/>
</dbReference>
<accession>A0ABU5U6Z6</accession>
<evidence type="ECO:0000313" key="2">
    <source>
        <dbReference type="EMBL" id="MEA5522651.1"/>
    </source>
</evidence>
<dbReference type="RefSeq" id="WP_323220792.1">
    <property type="nucleotide sequence ID" value="NZ_JAYGHT010000191.1"/>
</dbReference>
<keyword evidence="1" id="KW-1133">Transmembrane helix</keyword>
<keyword evidence="3" id="KW-1185">Reference proteome</keyword>
<feature type="transmembrane region" description="Helical" evidence="1">
    <location>
        <begin position="29"/>
        <end position="61"/>
    </location>
</feature>
<gene>
    <name evidence="2" type="ORF">VB854_27345</name>
</gene>
<keyword evidence="1" id="KW-0472">Membrane</keyword>
<dbReference type="EMBL" id="JAYGHT010000191">
    <property type="protein sequence ID" value="MEA5522651.1"/>
    <property type="molecule type" value="Genomic_DNA"/>
</dbReference>
<proteinExistence type="predicted"/>
<evidence type="ECO:0000256" key="1">
    <source>
        <dbReference type="SAM" id="Phobius"/>
    </source>
</evidence>
<feature type="transmembrane region" description="Helical" evidence="1">
    <location>
        <begin position="104"/>
        <end position="125"/>
    </location>
</feature>
<comment type="caution">
    <text evidence="2">The sequence shown here is derived from an EMBL/GenBank/DDBJ whole genome shotgun (WGS) entry which is preliminary data.</text>
</comment>
<name>A0ABU5U6Z6_9CYAN</name>
<organism evidence="2 3">
    <name type="scientific">Limnoraphis robusta CCNP1315</name>
    <dbReference type="NCBI Taxonomy" id="3110306"/>
    <lineage>
        <taxon>Bacteria</taxon>
        <taxon>Bacillati</taxon>
        <taxon>Cyanobacteriota</taxon>
        <taxon>Cyanophyceae</taxon>
        <taxon>Oscillatoriophycideae</taxon>
        <taxon>Oscillatoriales</taxon>
        <taxon>Sirenicapillariaceae</taxon>
        <taxon>Limnoraphis</taxon>
    </lineage>
</organism>
<reference evidence="2 3" key="1">
    <citation type="submission" date="2023-12" db="EMBL/GenBank/DDBJ databases">
        <title>Baltic Sea Cyanobacteria.</title>
        <authorList>
            <person name="Delbaje E."/>
            <person name="Fewer D.P."/>
            <person name="Shishido T.K."/>
        </authorList>
    </citation>
    <scope>NUCLEOTIDE SEQUENCE [LARGE SCALE GENOMIC DNA]</scope>
    <source>
        <strain evidence="2 3">CCNP 1315</strain>
    </source>
</reference>
<feature type="transmembrane region" description="Helical" evidence="1">
    <location>
        <begin position="73"/>
        <end position="92"/>
    </location>
</feature>
<sequence length="154" mass="15354">MTFPNTKENVKTLDKVTSDTSEQITHSNLAAIGVGVLGGFGSASVSAPVTVAGAVVCVAAYGAKKAIQEKDCCALISVAGGAFTGAGISAILSGMSLALAETAVGISMGPIVAAGATIGLAGYGLTRLVQRVMTVQANYVPLKNMVALPLRSKL</sequence>